<keyword evidence="2" id="KW-1003">Cell membrane</keyword>
<comment type="subcellular location">
    <subcellularLocation>
        <location evidence="1">Cell membrane</location>
        <topology evidence="1">Multi-pass membrane protein</topology>
    </subcellularLocation>
</comment>
<feature type="transmembrane region" description="Helical" evidence="7">
    <location>
        <begin position="350"/>
        <end position="373"/>
    </location>
</feature>
<keyword evidence="6" id="KW-0175">Coiled coil</keyword>
<accession>A0A2U2B3Q1</accession>
<evidence type="ECO:0000256" key="3">
    <source>
        <dbReference type="ARBA" id="ARBA00022692"/>
    </source>
</evidence>
<evidence type="ECO:0000256" key="6">
    <source>
        <dbReference type="SAM" id="Coils"/>
    </source>
</evidence>
<comment type="caution">
    <text evidence="10">The sequence shown here is derived from an EMBL/GenBank/DDBJ whole genome shotgun (WGS) entry which is preliminary data.</text>
</comment>
<dbReference type="InterPro" id="IPR003856">
    <property type="entry name" value="LPS_length_determ_N"/>
</dbReference>
<name>A0A2U2B3Q1_9BACT</name>
<keyword evidence="4 7" id="KW-1133">Transmembrane helix</keyword>
<feature type="domain" description="Polysaccharide chain length determinant N-terminal" evidence="8">
    <location>
        <begin position="23"/>
        <end position="122"/>
    </location>
</feature>
<evidence type="ECO:0000256" key="1">
    <source>
        <dbReference type="ARBA" id="ARBA00004651"/>
    </source>
</evidence>
<dbReference type="EMBL" id="QEWP01000028">
    <property type="protein sequence ID" value="PWD97674.1"/>
    <property type="molecule type" value="Genomic_DNA"/>
</dbReference>
<evidence type="ECO:0000259" key="9">
    <source>
        <dbReference type="Pfam" id="PF13807"/>
    </source>
</evidence>
<protein>
    <submittedName>
        <fullName evidence="10">Lipopolysaccharide biosynthesis protein</fullName>
    </submittedName>
</protein>
<dbReference type="GO" id="GO:0005886">
    <property type="term" value="C:plasma membrane"/>
    <property type="evidence" value="ECO:0007669"/>
    <property type="project" value="UniProtKB-SubCell"/>
</dbReference>
<dbReference type="Pfam" id="PF02706">
    <property type="entry name" value="Wzz"/>
    <property type="match status" value="1"/>
</dbReference>
<dbReference type="AlphaFoldDB" id="A0A2U2B3Q1"/>
<dbReference type="PANTHER" id="PTHR32309">
    <property type="entry name" value="TYROSINE-PROTEIN KINASE"/>
    <property type="match status" value="1"/>
</dbReference>
<keyword evidence="5 7" id="KW-0472">Membrane</keyword>
<keyword evidence="3 7" id="KW-0812">Transmembrane</keyword>
<dbReference type="OrthoDB" id="1522571at2"/>
<evidence type="ECO:0000259" key="8">
    <source>
        <dbReference type="Pfam" id="PF02706"/>
    </source>
</evidence>
<reference evidence="10 11" key="1">
    <citation type="submission" date="2018-05" db="EMBL/GenBank/DDBJ databases">
        <title>Marinilabilia rubrum sp. nov., isolated from saltern sediment.</title>
        <authorList>
            <person name="Zhang R."/>
        </authorList>
    </citation>
    <scope>NUCLEOTIDE SEQUENCE [LARGE SCALE GENOMIC DNA]</scope>
    <source>
        <strain evidence="10 11">WTE16</strain>
    </source>
</reference>
<keyword evidence="11" id="KW-1185">Reference proteome</keyword>
<dbReference type="PANTHER" id="PTHR32309:SF13">
    <property type="entry name" value="FERRIC ENTEROBACTIN TRANSPORT PROTEIN FEPE"/>
    <property type="match status" value="1"/>
</dbReference>
<feature type="coiled-coil region" evidence="6">
    <location>
        <begin position="249"/>
        <end position="276"/>
    </location>
</feature>
<evidence type="ECO:0000256" key="5">
    <source>
        <dbReference type="ARBA" id="ARBA00023136"/>
    </source>
</evidence>
<sequence>MNESTNDKSISQKTDDRPIIKDDEIDLIALVRTIWDNRRWIFYSLAVSVLIGLIVAFTSPDKYVASATILPQAESKTNLGGLSGLASMAGINLGSMLGNSTGIQPELYPKVINSYPFLKELVHQPFDFQEEERPISIYDKQLKDTIPGFGSTLIKYTIRLPWTIKNAVFSDDDKSLSTLKTGSSAVDVTKLTEEEMAAMGVLSGVLVVEADRETGLVSISAELGEPLLTAQVAQKTVELLQKYIIEYKTKQAAENLEFIKERYDEKKAEFEAARAAFFEFRDRNRNVVEERTNIHYQELRDAYDVAGEVYQTLGKQLEQAEIAMKKDTPAFSIIEPVKVPIEKSAPRRSVIMVVSVFLGGFLGIALIFARMIFSKFKCAWRE</sequence>
<organism evidence="10 11">
    <name type="scientific">Marinilabilia rubra</name>
    <dbReference type="NCBI Taxonomy" id="2162893"/>
    <lineage>
        <taxon>Bacteria</taxon>
        <taxon>Pseudomonadati</taxon>
        <taxon>Bacteroidota</taxon>
        <taxon>Bacteroidia</taxon>
        <taxon>Marinilabiliales</taxon>
        <taxon>Marinilabiliaceae</taxon>
        <taxon>Marinilabilia</taxon>
    </lineage>
</organism>
<feature type="transmembrane region" description="Helical" evidence="7">
    <location>
        <begin position="40"/>
        <end position="59"/>
    </location>
</feature>
<dbReference type="Proteomes" id="UP000244956">
    <property type="component" value="Unassembled WGS sequence"/>
</dbReference>
<gene>
    <name evidence="10" type="ORF">DDZ16_19480</name>
</gene>
<proteinExistence type="predicted"/>
<feature type="domain" description="Tyrosine-protein kinase G-rich" evidence="9">
    <location>
        <begin position="302"/>
        <end position="370"/>
    </location>
</feature>
<evidence type="ECO:0000256" key="2">
    <source>
        <dbReference type="ARBA" id="ARBA00022475"/>
    </source>
</evidence>
<evidence type="ECO:0000313" key="11">
    <source>
        <dbReference type="Proteomes" id="UP000244956"/>
    </source>
</evidence>
<dbReference type="InterPro" id="IPR050445">
    <property type="entry name" value="Bact_polysacc_biosynth/exp"/>
</dbReference>
<dbReference type="GO" id="GO:0004713">
    <property type="term" value="F:protein tyrosine kinase activity"/>
    <property type="evidence" value="ECO:0007669"/>
    <property type="project" value="TreeGrafter"/>
</dbReference>
<dbReference type="Pfam" id="PF13807">
    <property type="entry name" value="GNVR"/>
    <property type="match status" value="1"/>
</dbReference>
<evidence type="ECO:0000256" key="7">
    <source>
        <dbReference type="SAM" id="Phobius"/>
    </source>
</evidence>
<dbReference type="InterPro" id="IPR032807">
    <property type="entry name" value="GNVR"/>
</dbReference>
<evidence type="ECO:0000313" key="10">
    <source>
        <dbReference type="EMBL" id="PWD97674.1"/>
    </source>
</evidence>
<dbReference type="RefSeq" id="WP_109266154.1">
    <property type="nucleotide sequence ID" value="NZ_QEWP01000028.1"/>
</dbReference>
<evidence type="ECO:0000256" key="4">
    <source>
        <dbReference type="ARBA" id="ARBA00022989"/>
    </source>
</evidence>